<sequence length="718" mass="79726">MDMGFSISNTTSDTVWTVNDQIEDYVWRHWGEVDWCRALGGAPATILALEKIEQVALAANFELPKLVSEFTYIRKSEREFQGAIAQLIEAGVQALQGSYTGMIGIESNCLAMKDAVDLISGDLDSDVSQEVVGRIENNLGKLQEKADECIKRAQVMATAFDNLINLGMEIQECVRLRSGIGGQSLKDIEIEQEILRAQKQAETAITANLELSVKDAENAYTRASQDLQKSVSEIPTAQQLTTLTLLESLSYEIEIATEAAIAYEDPLHYALSRVLKKELPFSRFIKAMEGLGKASDPKPEPPAQTTHPAVAKRNMCYEKGPNLRASLTTLLSAVSTGPNKTVNWDQVTANNETGVPWARISMELALKAITTRAPEEETAAEAKRLFTTGIELCRDLEILVPTKPEDKVKDLLTKIKPFARDAAAFCAKATLELGPPTQLSAPKPPTSGEASSSGADTAVQLARFKIQLAATQQEAKWREWRNWSELLETSNDKMFSFVNQLSAAQLRHDNERELLLTLDRALKYLGYLKDGVRQLVLFFGIIRSRAGTKLGPSFAAFKRSIQDSTHNVPMGPITLSNFAKESICFQALELTKNCSLMWETSQLYVKIYEAYVGEGVEKLLDIAMPVGAVSEAARTELNEWAKTAQKGIDNLITEDNKKLEQQAKIRTDKIQNTVTEGLHFRDELSSGLESAKEEYITERLNQQKRLADFNYLDRLLDI</sequence>
<evidence type="ECO:0000313" key="2">
    <source>
        <dbReference type="EMBL" id="CAE6359777.1"/>
    </source>
</evidence>
<name>A0A8H2ZZI6_9AGAM</name>
<organism evidence="2 3">
    <name type="scientific">Rhizoctonia solani</name>
    <dbReference type="NCBI Taxonomy" id="456999"/>
    <lineage>
        <taxon>Eukaryota</taxon>
        <taxon>Fungi</taxon>
        <taxon>Dikarya</taxon>
        <taxon>Basidiomycota</taxon>
        <taxon>Agaricomycotina</taxon>
        <taxon>Agaricomycetes</taxon>
        <taxon>Cantharellales</taxon>
        <taxon>Ceratobasidiaceae</taxon>
        <taxon>Rhizoctonia</taxon>
    </lineage>
</organism>
<protein>
    <submittedName>
        <fullName evidence="2">Uncharacterized protein</fullName>
    </submittedName>
</protein>
<comment type="caution">
    <text evidence="2">The sequence shown here is derived from an EMBL/GenBank/DDBJ whole genome shotgun (WGS) entry which is preliminary data.</text>
</comment>
<accession>A0A8H2ZZI6</accession>
<dbReference type="Proteomes" id="UP000663846">
    <property type="component" value="Unassembled WGS sequence"/>
</dbReference>
<dbReference type="PANTHER" id="PTHR33488:SF2">
    <property type="entry name" value="EARLY ENDOSOME ANTIGEN 1-LIKE"/>
    <property type="match status" value="1"/>
</dbReference>
<dbReference type="OrthoDB" id="3201461at2759"/>
<dbReference type="PANTHER" id="PTHR33488">
    <property type="entry name" value="ZGC:162509"/>
    <property type="match status" value="1"/>
</dbReference>
<gene>
    <name evidence="2" type="ORF">RDB_LOCUS17806</name>
</gene>
<evidence type="ECO:0000313" key="3">
    <source>
        <dbReference type="Proteomes" id="UP000663846"/>
    </source>
</evidence>
<proteinExistence type="predicted"/>
<feature type="region of interest" description="Disordered" evidence="1">
    <location>
        <begin position="435"/>
        <end position="454"/>
    </location>
</feature>
<dbReference type="EMBL" id="CAJMWS010000089">
    <property type="protein sequence ID" value="CAE6359777.1"/>
    <property type="molecule type" value="Genomic_DNA"/>
</dbReference>
<reference evidence="2" key="1">
    <citation type="submission" date="2021-01" db="EMBL/GenBank/DDBJ databases">
        <authorList>
            <person name="Kaushik A."/>
        </authorList>
    </citation>
    <scope>NUCLEOTIDE SEQUENCE</scope>
    <source>
        <strain evidence="2">AG1-1C</strain>
    </source>
</reference>
<evidence type="ECO:0000256" key="1">
    <source>
        <dbReference type="SAM" id="MobiDB-lite"/>
    </source>
</evidence>
<dbReference type="AlphaFoldDB" id="A0A8H2ZZI6"/>